<dbReference type="GO" id="GO:0005737">
    <property type="term" value="C:cytoplasm"/>
    <property type="evidence" value="ECO:0007669"/>
    <property type="project" value="UniProtKB-SubCell"/>
</dbReference>
<comment type="cofactor">
    <cofactor evidence="8">
        <name>K(+)</name>
        <dbReference type="ChEBI" id="CHEBI:29103"/>
    </cofactor>
    <text evidence="8">Binds 1 potassium ion per subunit.</text>
</comment>
<keyword evidence="5 8" id="KW-0460">Magnesium</keyword>
<dbReference type="Proteomes" id="UP000585507">
    <property type="component" value="Unassembled WGS sequence"/>
</dbReference>
<dbReference type="NCBIfam" id="NF003661">
    <property type="entry name" value="PRK05291.1-3"/>
    <property type="match status" value="1"/>
</dbReference>
<feature type="binding site" evidence="8">
    <location>
        <begin position="252"/>
        <end position="258"/>
    </location>
    <ligand>
        <name>GTP</name>
        <dbReference type="ChEBI" id="CHEBI:37565"/>
    </ligand>
</feature>
<evidence type="ECO:0000256" key="3">
    <source>
        <dbReference type="ARBA" id="ARBA00022741"/>
    </source>
</evidence>
<dbReference type="PANTHER" id="PTHR42714">
    <property type="entry name" value="TRNA MODIFICATION GTPASE GTPBP3"/>
    <property type="match status" value="1"/>
</dbReference>
<evidence type="ECO:0000256" key="9">
    <source>
        <dbReference type="RuleBase" id="RU003313"/>
    </source>
</evidence>
<comment type="function">
    <text evidence="8">Exhibits a very high intrinsic GTPase hydrolysis rate. Involved in the addition of a carboxymethylaminomethyl (cmnm) group at the wobble position (U34) of certain tRNAs, forming tRNA-cmnm(5)s(2)U34.</text>
</comment>
<proteinExistence type="inferred from homology"/>
<dbReference type="InterPro" id="IPR031168">
    <property type="entry name" value="G_TrmE"/>
</dbReference>
<dbReference type="Gene3D" id="1.20.120.430">
    <property type="entry name" value="tRNA modification GTPase MnmE domain 2"/>
    <property type="match status" value="1"/>
</dbReference>
<evidence type="ECO:0000313" key="12">
    <source>
        <dbReference type="Proteomes" id="UP000585507"/>
    </source>
</evidence>
<feature type="binding site" evidence="8">
    <location>
        <position position="126"/>
    </location>
    <ligand>
        <name>(6S)-5-formyl-5,6,7,8-tetrahydrofolate</name>
        <dbReference type="ChEBI" id="CHEBI:57457"/>
    </ligand>
</feature>
<keyword evidence="12" id="KW-1185">Reference proteome</keyword>
<dbReference type="Gene3D" id="3.30.1360.120">
    <property type="entry name" value="Probable tRNA modification gtpase trme, domain 1"/>
    <property type="match status" value="1"/>
</dbReference>
<feature type="binding site" evidence="8">
    <location>
        <position position="86"/>
    </location>
    <ligand>
        <name>(6S)-5-formyl-5,6,7,8-tetrahydrofolate</name>
        <dbReference type="ChEBI" id="CHEBI:57457"/>
    </ligand>
</feature>
<accession>A0A7W8XCS8</accession>
<dbReference type="HAMAP" id="MF_00379">
    <property type="entry name" value="GTPase_MnmE"/>
    <property type="match status" value="1"/>
</dbReference>
<comment type="similarity">
    <text evidence="1 8 9">Belongs to the TRAFAC class TrmE-Era-EngA-EngB-Septin-like GTPase superfamily. TrmE GTPase family.</text>
</comment>
<feature type="binding site" evidence="8">
    <location>
        <begin position="233"/>
        <end position="238"/>
    </location>
    <ligand>
        <name>GTP</name>
        <dbReference type="ChEBI" id="CHEBI:37565"/>
    </ligand>
</feature>
<evidence type="ECO:0000256" key="6">
    <source>
        <dbReference type="ARBA" id="ARBA00022958"/>
    </source>
</evidence>
<feature type="binding site" evidence="8">
    <location>
        <position position="258"/>
    </location>
    <ligand>
        <name>Mg(2+)</name>
        <dbReference type="ChEBI" id="CHEBI:18420"/>
    </ligand>
</feature>
<dbReference type="InterPro" id="IPR004520">
    <property type="entry name" value="GTPase_MnmE"/>
</dbReference>
<evidence type="ECO:0000256" key="1">
    <source>
        <dbReference type="ARBA" id="ARBA00011043"/>
    </source>
</evidence>
<feature type="binding site" evidence="8">
    <location>
        <position position="233"/>
    </location>
    <ligand>
        <name>K(+)</name>
        <dbReference type="ChEBI" id="CHEBI:29103"/>
    </ligand>
</feature>
<dbReference type="Pfam" id="PF10396">
    <property type="entry name" value="TrmE_N"/>
    <property type="match status" value="1"/>
</dbReference>
<evidence type="ECO:0000256" key="4">
    <source>
        <dbReference type="ARBA" id="ARBA00022801"/>
    </source>
</evidence>
<keyword evidence="4 8" id="KW-0378">Hydrolase</keyword>
<dbReference type="SUPFAM" id="SSF116878">
    <property type="entry name" value="TrmE connector domain"/>
    <property type="match status" value="1"/>
</dbReference>
<evidence type="ECO:0000259" key="10">
    <source>
        <dbReference type="PROSITE" id="PS51709"/>
    </source>
</evidence>
<dbReference type="NCBIfam" id="TIGR00450">
    <property type="entry name" value="mnmE_trmE_thdF"/>
    <property type="match status" value="1"/>
</dbReference>
<dbReference type="PROSITE" id="PS51709">
    <property type="entry name" value="G_TRME"/>
    <property type="match status" value="1"/>
</dbReference>
<dbReference type="InterPro" id="IPR025867">
    <property type="entry name" value="MnmE_helical"/>
</dbReference>
<dbReference type="InterPro" id="IPR006073">
    <property type="entry name" value="GTP-bd"/>
</dbReference>
<dbReference type="EC" id="3.6.-.-" evidence="8"/>
<keyword evidence="8" id="KW-0479">Metal-binding</keyword>
<dbReference type="InterPro" id="IPR027417">
    <property type="entry name" value="P-loop_NTPase"/>
</dbReference>
<dbReference type="CDD" id="cd14858">
    <property type="entry name" value="TrmE_N"/>
    <property type="match status" value="1"/>
</dbReference>
<feature type="binding site" evidence="8">
    <location>
        <begin position="277"/>
        <end position="280"/>
    </location>
    <ligand>
        <name>GTP</name>
        <dbReference type="ChEBI" id="CHEBI:37565"/>
    </ligand>
</feature>
<comment type="caution">
    <text evidence="11">The sequence shown here is derived from an EMBL/GenBank/DDBJ whole genome shotgun (WGS) entry which is preliminary data.</text>
</comment>
<dbReference type="GO" id="GO:0003924">
    <property type="term" value="F:GTPase activity"/>
    <property type="evidence" value="ECO:0007669"/>
    <property type="project" value="UniProtKB-UniRule"/>
</dbReference>
<dbReference type="InterPro" id="IPR005225">
    <property type="entry name" value="Small_GTP-bd"/>
</dbReference>
<comment type="subunit">
    <text evidence="8">Homodimer. Heterotetramer of two MnmE and two MnmG subunits.</text>
</comment>
<dbReference type="NCBIfam" id="TIGR00231">
    <property type="entry name" value="small_GTP"/>
    <property type="match status" value="1"/>
</dbReference>
<dbReference type="GO" id="GO:0030488">
    <property type="term" value="P:tRNA methylation"/>
    <property type="evidence" value="ECO:0007669"/>
    <property type="project" value="TreeGrafter"/>
</dbReference>
<evidence type="ECO:0000256" key="7">
    <source>
        <dbReference type="ARBA" id="ARBA00023134"/>
    </source>
</evidence>
<keyword evidence="2 8" id="KW-0819">tRNA processing</keyword>
<feature type="binding site" evidence="8">
    <location>
        <position position="29"/>
    </location>
    <ligand>
        <name>(6S)-5-formyl-5,6,7,8-tetrahydrofolate</name>
        <dbReference type="ChEBI" id="CHEBI:57457"/>
    </ligand>
</feature>
<comment type="subcellular location">
    <subcellularLocation>
        <location evidence="8">Cytoplasm</location>
    </subcellularLocation>
</comment>
<feature type="domain" description="TrmE-type G" evidence="10">
    <location>
        <begin position="223"/>
        <end position="371"/>
    </location>
</feature>
<evidence type="ECO:0000256" key="5">
    <source>
        <dbReference type="ARBA" id="ARBA00022842"/>
    </source>
</evidence>
<feature type="binding site" evidence="8">
    <location>
        <position position="257"/>
    </location>
    <ligand>
        <name>K(+)</name>
        <dbReference type="ChEBI" id="CHEBI:29103"/>
    </ligand>
</feature>
<dbReference type="InterPro" id="IPR018948">
    <property type="entry name" value="GTP-bd_TrmE_N"/>
</dbReference>
<evidence type="ECO:0000256" key="8">
    <source>
        <dbReference type="HAMAP-Rule" id="MF_00379"/>
    </source>
</evidence>
<dbReference type="Pfam" id="PF12631">
    <property type="entry name" value="MnmE_helical"/>
    <property type="match status" value="1"/>
</dbReference>
<comment type="caution">
    <text evidence="8">Lacks conserved residue(s) required for the propagation of feature annotation.</text>
</comment>
<dbReference type="Gene3D" id="3.40.50.300">
    <property type="entry name" value="P-loop containing nucleotide triphosphate hydrolases"/>
    <property type="match status" value="1"/>
</dbReference>
<keyword evidence="8" id="KW-0963">Cytoplasm</keyword>
<dbReference type="AlphaFoldDB" id="A0A7W8XCS8"/>
<sequence length="447" mass="48117">MNHQHNQNVADTIYALSSGGLPSGVAVIRISGPHTRPAVERLCGFVPAPRQALLRSIRNRNNDVLDQGLVLYFAAPASFTGEDCAEFQIHGGRAVVDAVLSELSTIPGLKHAEAGEFSRRAFHNGKLDLVEIEGLSDLIAAETEMQRRLAQEHSSGHLSALYHGWARRLTHARAMIEAELDFADEDDVPGSVAASIWVDMQTLRVEIDAHLARAGAAEIIRDGLKIVIAGEPNAGKSSLLNCLARRDVAIVTDIAGTTRDVLSVDLSLAGFSARLFDTAGLRPTDDLVEKEGVRRAYVTLEQADLVLLLADAPGGFPELAEPHAAKPVIRIGTKIDRGTVLWDKAAADVLISTKTGAGIDRLIEQLKSHLPDLSGQTALSLPSRKRHVDCLKQARDAIDLSLAQSNSGLDIQAEYLRQAGDALGRITGRVDVEDLLDVIFSEFCIGK</sequence>
<dbReference type="CDD" id="cd04164">
    <property type="entry name" value="trmE"/>
    <property type="match status" value="1"/>
</dbReference>
<dbReference type="GO" id="GO:0002098">
    <property type="term" value="P:tRNA wobble uridine modification"/>
    <property type="evidence" value="ECO:0007669"/>
    <property type="project" value="TreeGrafter"/>
</dbReference>
<gene>
    <name evidence="8" type="primary">mnmE</name>
    <name evidence="8" type="synonym">trmE</name>
    <name evidence="11" type="ORF">GGD55_005940</name>
</gene>
<dbReference type="FunFam" id="3.30.1360.120:FF:000007">
    <property type="entry name" value="tRNA modification GTPase GTPBP3, mitochondrial"/>
    <property type="match status" value="1"/>
</dbReference>
<protein>
    <recommendedName>
        <fullName evidence="8">tRNA modification GTPase MnmE</fullName>
        <ecNumber evidence="8">3.6.-.-</ecNumber>
    </recommendedName>
</protein>
<evidence type="ECO:0000256" key="2">
    <source>
        <dbReference type="ARBA" id="ARBA00022694"/>
    </source>
</evidence>
<evidence type="ECO:0000313" key="11">
    <source>
        <dbReference type="EMBL" id="MBB5539193.1"/>
    </source>
</evidence>
<dbReference type="GO" id="GO:0005525">
    <property type="term" value="F:GTP binding"/>
    <property type="evidence" value="ECO:0007669"/>
    <property type="project" value="UniProtKB-UniRule"/>
</dbReference>
<dbReference type="PANTHER" id="PTHR42714:SF2">
    <property type="entry name" value="TRNA MODIFICATION GTPASE GTPBP3, MITOCHONDRIAL"/>
    <property type="match status" value="1"/>
</dbReference>
<feature type="binding site" evidence="8">
    <location>
        <position position="252"/>
    </location>
    <ligand>
        <name>K(+)</name>
        <dbReference type="ChEBI" id="CHEBI:29103"/>
    </ligand>
</feature>
<keyword evidence="7 8" id="KW-0342">GTP-binding</keyword>
<dbReference type="InterPro" id="IPR027266">
    <property type="entry name" value="TrmE/GcvT-like"/>
</dbReference>
<dbReference type="GO" id="GO:0046872">
    <property type="term" value="F:metal ion binding"/>
    <property type="evidence" value="ECO:0007669"/>
    <property type="project" value="UniProtKB-KW"/>
</dbReference>
<reference evidence="11 12" key="1">
    <citation type="submission" date="2020-08" db="EMBL/GenBank/DDBJ databases">
        <title>Genomic Encyclopedia of Type Strains, Phase IV (KMG-V): Genome sequencing to study the core and pangenomes of soil and plant-associated prokaryotes.</title>
        <authorList>
            <person name="Whitman W."/>
        </authorList>
    </citation>
    <scope>NUCLEOTIDE SEQUENCE [LARGE SCALE GENOMIC DNA]</scope>
    <source>
        <strain evidence="11 12">SEMIA 4084</strain>
    </source>
</reference>
<dbReference type="InterPro" id="IPR027368">
    <property type="entry name" value="MnmE_dom2"/>
</dbReference>
<keyword evidence="6 8" id="KW-0630">Potassium</keyword>
<name>A0A7W8XCS8_9HYPH</name>
<keyword evidence="3 8" id="KW-0547">Nucleotide-binding</keyword>
<feature type="binding site" evidence="8">
    <location>
        <position position="237"/>
    </location>
    <ligand>
        <name>Mg(2+)</name>
        <dbReference type="ChEBI" id="CHEBI:18420"/>
    </ligand>
</feature>
<dbReference type="SUPFAM" id="SSF52540">
    <property type="entry name" value="P-loop containing nucleoside triphosphate hydrolases"/>
    <property type="match status" value="1"/>
</dbReference>
<feature type="binding site" evidence="8">
    <location>
        <position position="254"/>
    </location>
    <ligand>
        <name>K(+)</name>
        <dbReference type="ChEBI" id="CHEBI:29103"/>
    </ligand>
</feature>
<dbReference type="EMBL" id="JACHBK010000018">
    <property type="protein sequence ID" value="MBB5539193.1"/>
    <property type="molecule type" value="Genomic_DNA"/>
</dbReference>
<dbReference type="Pfam" id="PF01926">
    <property type="entry name" value="MMR_HSR1"/>
    <property type="match status" value="1"/>
</dbReference>
<dbReference type="RefSeq" id="WP_018327180.1">
    <property type="nucleotide sequence ID" value="NZ_JACHBK010000018.1"/>
</dbReference>
<organism evidence="11 12">
    <name type="scientific">Rhizobium giardinii</name>
    <dbReference type="NCBI Taxonomy" id="56731"/>
    <lineage>
        <taxon>Bacteria</taxon>
        <taxon>Pseudomonadati</taxon>
        <taxon>Pseudomonadota</taxon>
        <taxon>Alphaproteobacteria</taxon>
        <taxon>Hyphomicrobiales</taxon>
        <taxon>Rhizobiaceae</taxon>
        <taxon>Rhizobium/Agrobacterium group</taxon>
        <taxon>Rhizobium</taxon>
    </lineage>
</organism>
<feature type="binding site" evidence="8">
    <location>
        <position position="447"/>
    </location>
    <ligand>
        <name>(6S)-5-formyl-5,6,7,8-tetrahydrofolate</name>
        <dbReference type="ChEBI" id="CHEBI:57457"/>
    </ligand>
</feature>